<proteinExistence type="predicted"/>
<dbReference type="GO" id="GO:0009307">
    <property type="term" value="P:DNA restriction-modification system"/>
    <property type="evidence" value="ECO:0007669"/>
    <property type="project" value="UniProtKB-KW"/>
</dbReference>
<sequence length="1034" mass="114830">MTVSGPHQELAFQDEIASHLEGNGWWRSRDSSGYDKKRALFPGDLLAWLEETSPEDFERAIPSAVDPATRQKHVDRLLDRVAKVLGADEAHGGGTLNVLRKGFDVVGARAPFKLLQMPPADDRNPALTERYRRNRLRVVQEVVYSQKKADRIDLVLFCNGLPVATIELKTEFTQGLEEGKTQYKRDRSTKGEPLLTAFRGALVHFVVTPREVAMTTKLDGPATTFLPFNMGDANGAGNPPEIGARFFWEQVLDRDAWLTILAKFVYVNHETQEDPLTGAVTEKHQIRFPRFHQWRAVTKLVDAAREEGSGHHYLIQHSAGSGKTDSIAWTAHRLASLHRADGQKVFDTVIVIADRQVLDRQLQDAVDQLVTATGTFQAVTRGSGSSKTEQLREALTAGVPIIGVTLQTFPYALKAMQQKGSTLAAKRFAVIADEAHSSQSGQASAAVRKVVYLNVPPAGTEEMEPGADQDALVEMAAQADQDQRISFFAYTATPKAKTLEQFGRRDSSGQLVPFDLYSMKQAIEEGFILDVLKNYTSYEQAARIKLAAESDDVDVDVRTGTSAYLHAVEMHPTNISTKVREIIRHFQAAVQPHLGGRAKAMVVTSSRASAVLYAREFERISESEGLGLQALVAFSGEVPDPEVKPLPGAAAPTVTEASMNPRLKGRDLAKVFALPDEHALIVANKYQTGFDQPLLVGMYVDKQLSGIAAVQTLSRLNRRAPGKIDTFVLDFVNDPEQILAAFREYYEDAEIQQESDPYLVVDMLAKLDAVGIYTPAEIDLVWEIWSARGAKHSSLAERLRPALDRFGDRWRRALLEGDTEEREVLLDFRSTLTQYVKAYAFFAQLIDYGNPRYLKFSVYADLLARQLRAFTTEVTDPGEVDVSDIVLTHYKLEKLRTEDLALSDGEPQGLDGLTEAGMAKVRERERSAKSEIVEKVNKYLGDLDVDDRYKVDKIESLLAEVAADDNLRAIAGANSRADFAHAPGLQMVTEDAVWQVEDASNAVLKELQGMPWERLRAMLLECGLYERLREAEAM</sequence>
<dbReference type="PANTHER" id="PTHR42927">
    <property type="entry name" value="HELICASE SUPERFAMILY 1 AND 2 DOMAIN-CONTAINING PROTEIN"/>
    <property type="match status" value="1"/>
</dbReference>
<dbReference type="Gene3D" id="3.40.50.300">
    <property type="entry name" value="P-loop containing nucleotide triphosphate hydrolases"/>
    <property type="match status" value="3"/>
</dbReference>
<dbReference type="Gene3D" id="3.90.1570.50">
    <property type="match status" value="1"/>
</dbReference>
<reference evidence="2 3" key="1">
    <citation type="submission" date="2018-07" db="EMBL/GenBank/DDBJ databases">
        <title>Brachybacteriurn paraconglorneratum KCTC 9916.</title>
        <authorList>
            <person name="Li Y."/>
        </authorList>
    </citation>
    <scope>NUCLEOTIDE SEQUENCE [LARGE SCALE GENOMIC DNA]</scope>
    <source>
        <strain evidence="2 3">KCTC 9916</strain>
    </source>
</reference>
<dbReference type="GO" id="GO:0009035">
    <property type="term" value="F:type I site-specific deoxyribonuclease activity"/>
    <property type="evidence" value="ECO:0007669"/>
    <property type="project" value="UniProtKB-EC"/>
</dbReference>
<keyword evidence="2" id="KW-0540">Nuclease</keyword>
<dbReference type="EMBL" id="QOCI01000012">
    <property type="protein sequence ID" value="RRR17617.1"/>
    <property type="molecule type" value="Genomic_DNA"/>
</dbReference>
<name>A0A3R8RNB5_9MICO</name>
<evidence type="ECO:0000313" key="3">
    <source>
        <dbReference type="Proteomes" id="UP000274327"/>
    </source>
</evidence>
<dbReference type="GO" id="GO:0005524">
    <property type="term" value="F:ATP binding"/>
    <property type="evidence" value="ECO:0007669"/>
    <property type="project" value="UniProtKB-KW"/>
</dbReference>
<keyword evidence="2" id="KW-0378">Hydrolase</keyword>
<comment type="caution">
    <text evidence="2">The sequence shown here is derived from an EMBL/GenBank/DDBJ whole genome shotgun (WGS) entry which is preliminary data.</text>
</comment>
<dbReference type="InterPro" id="IPR027417">
    <property type="entry name" value="P-loop_NTPase"/>
</dbReference>
<keyword evidence="3" id="KW-1185">Reference proteome</keyword>
<dbReference type="Pfam" id="PF18766">
    <property type="entry name" value="SWI2_SNF2"/>
    <property type="match status" value="1"/>
</dbReference>
<dbReference type="InterPro" id="IPR055180">
    <property type="entry name" value="HsdR_RecA-like_helicase_dom_2"/>
</dbReference>
<dbReference type="Pfam" id="PF04313">
    <property type="entry name" value="HSDR_N"/>
    <property type="match status" value="1"/>
</dbReference>
<dbReference type="InterPro" id="IPR040980">
    <property type="entry name" value="SWI2_SNF2"/>
</dbReference>
<dbReference type="Pfam" id="PF22679">
    <property type="entry name" value="T1R_D3-like"/>
    <property type="match status" value="1"/>
</dbReference>
<accession>A0A3R8RNB5</accession>
<dbReference type="SMART" id="SM00487">
    <property type="entry name" value="DEXDc"/>
    <property type="match status" value="1"/>
</dbReference>
<feature type="domain" description="Helicase ATP-binding" evidence="1">
    <location>
        <begin position="285"/>
        <end position="517"/>
    </location>
</feature>
<dbReference type="InterPro" id="IPR014001">
    <property type="entry name" value="Helicase_ATP-bd"/>
</dbReference>
<organism evidence="2 3">
    <name type="scientific">Brachybacterium paraconglomeratum</name>
    <dbReference type="NCBI Taxonomy" id="173362"/>
    <lineage>
        <taxon>Bacteria</taxon>
        <taxon>Bacillati</taxon>
        <taxon>Actinomycetota</taxon>
        <taxon>Actinomycetes</taxon>
        <taxon>Micrococcales</taxon>
        <taxon>Dermabacteraceae</taxon>
        <taxon>Brachybacterium</taxon>
    </lineage>
</organism>
<keyword evidence="2" id="KW-0255">Endonuclease</keyword>
<dbReference type="SUPFAM" id="SSF52540">
    <property type="entry name" value="P-loop containing nucleoside triphosphate hydrolases"/>
    <property type="match status" value="1"/>
</dbReference>
<evidence type="ECO:0000313" key="2">
    <source>
        <dbReference type="EMBL" id="RRR17617.1"/>
    </source>
</evidence>
<evidence type="ECO:0000259" key="1">
    <source>
        <dbReference type="SMART" id="SM00487"/>
    </source>
</evidence>
<dbReference type="AlphaFoldDB" id="A0A3R8RNB5"/>
<protein>
    <submittedName>
        <fullName evidence="2">Type I restriction endonuclease subunit R</fullName>
    </submittedName>
</protein>
<gene>
    <name evidence="2" type="ORF">DS079_13600</name>
</gene>
<dbReference type="GO" id="GO:0003677">
    <property type="term" value="F:DNA binding"/>
    <property type="evidence" value="ECO:0007669"/>
    <property type="project" value="UniProtKB-KW"/>
</dbReference>
<dbReference type="GeneID" id="78122053"/>
<dbReference type="Proteomes" id="UP000274327">
    <property type="component" value="Unassembled WGS sequence"/>
</dbReference>
<dbReference type="RefSeq" id="WP_126988395.1">
    <property type="nucleotide sequence ID" value="NZ_ML133859.1"/>
</dbReference>
<dbReference type="PANTHER" id="PTHR42927:SF1">
    <property type="entry name" value="HELICASE SUPERFAMILY 1 AND 2 DOMAIN-CONTAINING PROTEIN"/>
    <property type="match status" value="1"/>
</dbReference>
<dbReference type="InterPro" id="IPR007409">
    <property type="entry name" value="Restrct_endonuc_type1_HsdR_N"/>
</dbReference>